<dbReference type="KEGG" id="mwo:MWSIV6_1273"/>
<feature type="domain" description="HTH arsR-type" evidence="4">
    <location>
        <begin position="24"/>
        <end position="114"/>
    </location>
</feature>
<evidence type="ECO:0000256" key="1">
    <source>
        <dbReference type="ARBA" id="ARBA00023015"/>
    </source>
</evidence>
<dbReference type="PRINTS" id="PR00778">
    <property type="entry name" value="HTHARSR"/>
</dbReference>
<dbReference type="AlphaFoldDB" id="A0A9E7RRP7"/>
<dbReference type="SUPFAM" id="SSF46785">
    <property type="entry name" value="Winged helix' DNA-binding domain"/>
    <property type="match status" value="1"/>
</dbReference>
<dbReference type="NCBIfam" id="NF033788">
    <property type="entry name" value="HTH_metalloreg"/>
    <property type="match status" value="1"/>
</dbReference>
<dbReference type="InterPro" id="IPR036390">
    <property type="entry name" value="WH_DNA-bd_sf"/>
</dbReference>
<dbReference type="Proteomes" id="UP001065373">
    <property type="component" value="Chromosome"/>
</dbReference>
<dbReference type="PANTHER" id="PTHR43132">
    <property type="entry name" value="ARSENICAL RESISTANCE OPERON REPRESSOR ARSR-RELATED"/>
    <property type="match status" value="1"/>
</dbReference>
<dbReference type="InterPro" id="IPR051011">
    <property type="entry name" value="Metal_resp_trans_reg"/>
</dbReference>
<dbReference type="SMART" id="SM00418">
    <property type="entry name" value="HTH_ARSR"/>
    <property type="match status" value="1"/>
</dbReference>
<dbReference type="InterPro" id="IPR011991">
    <property type="entry name" value="ArsR-like_HTH"/>
</dbReference>
<evidence type="ECO:0000313" key="6">
    <source>
        <dbReference type="EMBL" id="UXH31195.1"/>
    </source>
</evidence>
<evidence type="ECO:0000256" key="3">
    <source>
        <dbReference type="ARBA" id="ARBA00023163"/>
    </source>
</evidence>
<dbReference type="PROSITE" id="PS50987">
    <property type="entry name" value="HTH_ARSR_2"/>
    <property type="match status" value="1"/>
</dbReference>
<reference evidence="5 7" key="2">
    <citation type="submission" date="2023-12" db="EMBL/GenBank/DDBJ databases">
        <title>Phenotypic and Genomic Characterization of Methanothermobacter wolfeii Strain BSEL, a CO2-Capturing Archaeon with Minimal Nutrient Requirements.</title>
        <authorList>
            <person name="Ale Enriquez F."/>
            <person name="Ahring B.K."/>
        </authorList>
    </citation>
    <scope>NUCLEOTIDE SEQUENCE [LARGE SCALE GENOMIC DNA]</scope>
    <source>
        <strain evidence="5 7">BSEL-1</strain>
    </source>
</reference>
<dbReference type="GO" id="GO:0003677">
    <property type="term" value="F:DNA binding"/>
    <property type="evidence" value="ECO:0007669"/>
    <property type="project" value="UniProtKB-KW"/>
</dbReference>
<reference evidence="6" key="1">
    <citation type="submission" date="2022-09" db="EMBL/GenBank/DDBJ databases">
        <title>Characterization of three MwoI isoschizomers from sequenced genome and metagenomes.</title>
        <authorList>
            <person name="Fomenkov A."/>
            <person name="Xu S.Y."/>
            <person name="Roberts R.J."/>
        </authorList>
    </citation>
    <scope>NUCLEOTIDE SEQUENCE</scope>
    <source>
        <strain evidence="6">DSM 2970</strain>
    </source>
</reference>
<name>A0A9E7RRP7_METWO</name>
<dbReference type="Pfam" id="PF01022">
    <property type="entry name" value="HTH_5"/>
    <property type="match status" value="1"/>
</dbReference>
<sequence length="114" mass="12687">MTSCKPGNPNPEDIRLLKEKLKKLSEDDIARKSEILKALADPTRLLIVHLLSSGELCVCEIMAALEKPQPTVSHHLNVLKQAGILKSRKVGVWVHYSLADEKLPGKIDEILNMI</sequence>
<dbReference type="GeneID" id="75106892"/>
<protein>
    <submittedName>
        <fullName evidence="6">Metalloregulator ArsR/SmtB family transcription factor</fullName>
    </submittedName>
</protein>
<proteinExistence type="predicted"/>
<evidence type="ECO:0000313" key="5">
    <source>
        <dbReference type="EMBL" id="MEJ8542879.1"/>
    </source>
</evidence>
<dbReference type="EMBL" id="CP104550">
    <property type="protein sequence ID" value="UXH31195.1"/>
    <property type="molecule type" value="Genomic_DNA"/>
</dbReference>
<dbReference type="GO" id="GO:0003700">
    <property type="term" value="F:DNA-binding transcription factor activity"/>
    <property type="evidence" value="ECO:0007669"/>
    <property type="project" value="InterPro"/>
</dbReference>
<keyword evidence="2" id="KW-0238">DNA-binding</keyword>
<gene>
    <name evidence="6" type="ORF">N5910_06530</name>
    <name evidence="5" type="ORF">U2150_05175</name>
</gene>
<dbReference type="Gene3D" id="1.10.10.10">
    <property type="entry name" value="Winged helix-like DNA-binding domain superfamily/Winged helix DNA-binding domain"/>
    <property type="match status" value="1"/>
</dbReference>
<keyword evidence="3" id="KW-0804">Transcription</keyword>
<dbReference type="CDD" id="cd00090">
    <property type="entry name" value="HTH_ARSR"/>
    <property type="match status" value="1"/>
</dbReference>
<dbReference type="EMBL" id="JAXUHJ010000008">
    <property type="protein sequence ID" value="MEJ8542879.1"/>
    <property type="molecule type" value="Genomic_DNA"/>
</dbReference>
<dbReference type="PANTHER" id="PTHR43132:SF2">
    <property type="entry name" value="ARSENICAL RESISTANCE OPERON REPRESSOR ARSR-RELATED"/>
    <property type="match status" value="1"/>
</dbReference>
<evidence type="ECO:0000256" key="2">
    <source>
        <dbReference type="ARBA" id="ARBA00023125"/>
    </source>
</evidence>
<organism evidence="6">
    <name type="scientific">Methanothermobacter wolfeii</name>
    <name type="common">Methanobacterium wolfei</name>
    <dbReference type="NCBI Taxonomy" id="145261"/>
    <lineage>
        <taxon>Archaea</taxon>
        <taxon>Methanobacteriati</taxon>
        <taxon>Methanobacteriota</taxon>
        <taxon>Methanomada group</taxon>
        <taxon>Methanobacteria</taxon>
        <taxon>Methanobacteriales</taxon>
        <taxon>Methanobacteriaceae</taxon>
        <taxon>Methanothermobacter</taxon>
    </lineage>
</organism>
<dbReference type="RefSeq" id="WP_074359210.1">
    <property type="nucleotide sequence ID" value="NZ_CP104550.1"/>
</dbReference>
<dbReference type="GeneID" id="58978898"/>
<accession>A0A9E7RRP7</accession>
<evidence type="ECO:0000259" key="4">
    <source>
        <dbReference type="PROSITE" id="PS50987"/>
    </source>
</evidence>
<keyword evidence="7" id="KW-1185">Reference proteome</keyword>
<evidence type="ECO:0000313" key="7">
    <source>
        <dbReference type="Proteomes" id="UP001369247"/>
    </source>
</evidence>
<dbReference type="InterPro" id="IPR001845">
    <property type="entry name" value="HTH_ArsR_DNA-bd_dom"/>
</dbReference>
<dbReference type="Proteomes" id="UP001369247">
    <property type="component" value="Unassembled WGS sequence"/>
</dbReference>
<keyword evidence="1" id="KW-0805">Transcription regulation</keyword>
<dbReference type="InterPro" id="IPR036388">
    <property type="entry name" value="WH-like_DNA-bd_sf"/>
</dbReference>